<reference evidence="2 3" key="2">
    <citation type="journal article" date="2008" name="Nature">
        <title>The Phaeodactylum genome reveals the evolutionary history of diatom genomes.</title>
        <authorList>
            <person name="Bowler C."/>
            <person name="Allen A.E."/>
            <person name="Badger J.H."/>
            <person name="Grimwood J."/>
            <person name="Jabbari K."/>
            <person name="Kuo A."/>
            <person name="Maheswari U."/>
            <person name="Martens C."/>
            <person name="Maumus F."/>
            <person name="Otillar R.P."/>
            <person name="Rayko E."/>
            <person name="Salamov A."/>
            <person name="Vandepoele K."/>
            <person name="Beszteri B."/>
            <person name="Gruber A."/>
            <person name="Heijde M."/>
            <person name="Katinka M."/>
            <person name="Mock T."/>
            <person name="Valentin K."/>
            <person name="Verret F."/>
            <person name="Berges J.A."/>
            <person name="Brownlee C."/>
            <person name="Cadoret J.P."/>
            <person name="Chiovitti A."/>
            <person name="Choi C.J."/>
            <person name="Coesel S."/>
            <person name="De Martino A."/>
            <person name="Detter J.C."/>
            <person name="Durkin C."/>
            <person name="Falciatore A."/>
            <person name="Fournet J."/>
            <person name="Haruta M."/>
            <person name="Huysman M.J."/>
            <person name="Jenkins B.D."/>
            <person name="Jiroutova K."/>
            <person name="Jorgensen R.E."/>
            <person name="Joubert Y."/>
            <person name="Kaplan A."/>
            <person name="Kroger N."/>
            <person name="Kroth P.G."/>
            <person name="La Roche J."/>
            <person name="Lindquist E."/>
            <person name="Lommer M."/>
            <person name="Martin-Jezequel V."/>
            <person name="Lopez P.J."/>
            <person name="Lucas S."/>
            <person name="Mangogna M."/>
            <person name="McGinnis K."/>
            <person name="Medlin L.K."/>
            <person name="Montsant A."/>
            <person name="Oudot-Le Secq M.P."/>
            <person name="Napoli C."/>
            <person name="Obornik M."/>
            <person name="Parker M.S."/>
            <person name="Petit J.L."/>
            <person name="Porcel B.M."/>
            <person name="Poulsen N."/>
            <person name="Robison M."/>
            <person name="Rychlewski L."/>
            <person name="Rynearson T.A."/>
            <person name="Schmutz J."/>
            <person name="Shapiro H."/>
            <person name="Siaut M."/>
            <person name="Stanley M."/>
            <person name="Sussman M.R."/>
            <person name="Taylor A.R."/>
            <person name="Vardi A."/>
            <person name="von Dassow P."/>
            <person name="Vyverman W."/>
            <person name="Willis A."/>
            <person name="Wyrwicz L.S."/>
            <person name="Rokhsar D.S."/>
            <person name="Weissenbach J."/>
            <person name="Armbrust E.V."/>
            <person name="Green B.R."/>
            <person name="Van de Peer Y."/>
            <person name="Grigoriev I.V."/>
        </authorList>
    </citation>
    <scope>NUCLEOTIDE SEQUENCE [LARGE SCALE GENOMIC DNA]</scope>
    <source>
        <strain evidence="2 3">CCMP1335</strain>
    </source>
</reference>
<gene>
    <name evidence="2" type="ORF">THAPS_7292</name>
</gene>
<evidence type="ECO:0000313" key="3">
    <source>
        <dbReference type="Proteomes" id="UP000001449"/>
    </source>
</evidence>
<protein>
    <submittedName>
        <fullName evidence="2">Uncharacterized protein</fullName>
    </submittedName>
</protein>
<dbReference type="EMBL" id="CP001160">
    <property type="protein sequence ID" value="ACI64704.1"/>
    <property type="molecule type" value="Genomic_DNA"/>
</dbReference>
<dbReference type="Proteomes" id="UP000001449">
    <property type="component" value="Chromosome 7"/>
</dbReference>
<reference evidence="2 3" key="1">
    <citation type="journal article" date="2004" name="Science">
        <title>The genome of the diatom Thalassiosira pseudonana: ecology, evolution, and metabolism.</title>
        <authorList>
            <person name="Armbrust E.V."/>
            <person name="Berges J.A."/>
            <person name="Bowler C."/>
            <person name="Green B.R."/>
            <person name="Martinez D."/>
            <person name="Putnam N.H."/>
            <person name="Zhou S."/>
            <person name="Allen A.E."/>
            <person name="Apt K.E."/>
            <person name="Bechner M."/>
            <person name="Brzezinski M.A."/>
            <person name="Chaal B.K."/>
            <person name="Chiovitti A."/>
            <person name="Davis A.K."/>
            <person name="Demarest M.S."/>
            <person name="Detter J.C."/>
            <person name="Glavina T."/>
            <person name="Goodstein D."/>
            <person name="Hadi M.Z."/>
            <person name="Hellsten U."/>
            <person name="Hildebrand M."/>
            <person name="Jenkins B.D."/>
            <person name="Jurka J."/>
            <person name="Kapitonov V.V."/>
            <person name="Kroger N."/>
            <person name="Lau W.W."/>
            <person name="Lane T.W."/>
            <person name="Larimer F.W."/>
            <person name="Lippmeier J.C."/>
            <person name="Lucas S."/>
            <person name="Medina M."/>
            <person name="Montsant A."/>
            <person name="Obornik M."/>
            <person name="Parker M.S."/>
            <person name="Palenik B."/>
            <person name="Pazour G.J."/>
            <person name="Richardson P.M."/>
            <person name="Rynearson T.A."/>
            <person name="Saito M.A."/>
            <person name="Schwartz D.C."/>
            <person name="Thamatrakoln K."/>
            <person name="Valentin K."/>
            <person name="Vardi A."/>
            <person name="Wilkerson F.P."/>
            <person name="Rokhsar D.S."/>
        </authorList>
    </citation>
    <scope>NUCLEOTIDE SEQUENCE [LARGE SCALE GENOMIC DNA]</scope>
    <source>
        <strain evidence="2 3">CCMP1335</strain>
    </source>
</reference>
<accession>B5YNW3</accession>
<dbReference type="AlphaFoldDB" id="B5YNW3"/>
<name>B5YNW3_THAPS</name>
<dbReference type="KEGG" id="tps:THAPS_7292"/>
<sequence length="117" mass="12927">MTLPGSRPDIIRTKNVPGPSPVGGSSGGTYDKFIQNLDEFEYQAAHYNLACSHACLDQTSEAVMNLKKAFEYGFDNFETVRVDPDLEGVRGSKEFERLMGEWDPKGGAFNPFGVFGR</sequence>
<dbReference type="HOGENOM" id="CLU_2089708_0_0_1"/>
<organism evidence="2 3">
    <name type="scientific">Thalassiosira pseudonana</name>
    <name type="common">Marine diatom</name>
    <name type="synonym">Cyclotella nana</name>
    <dbReference type="NCBI Taxonomy" id="35128"/>
    <lineage>
        <taxon>Eukaryota</taxon>
        <taxon>Sar</taxon>
        <taxon>Stramenopiles</taxon>
        <taxon>Ochrophyta</taxon>
        <taxon>Bacillariophyta</taxon>
        <taxon>Coscinodiscophyceae</taxon>
        <taxon>Thalassiosirophycidae</taxon>
        <taxon>Thalassiosirales</taxon>
        <taxon>Thalassiosiraceae</taxon>
        <taxon>Thalassiosira</taxon>
    </lineage>
</organism>
<feature type="region of interest" description="Disordered" evidence="1">
    <location>
        <begin position="1"/>
        <end position="27"/>
    </location>
</feature>
<dbReference type="GeneID" id="7447198"/>
<dbReference type="PaxDb" id="35128-Thaps7292"/>
<evidence type="ECO:0000313" key="2">
    <source>
        <dbReference type="EMBL" id="ACI64704.1"/>
    </source>
</evidence>
<dbReference type="eggNOG" id="ENOG502TASR">
    <property type="taxonomic scope" value="Eukaryota"/>
</dbReference>
<proteinExistence type="predicted"/>
<dbReference type="InParanoid" id="B5YNW3"/>
<evidence type="ECO:0000256" key="1">
    <source>
        <dbReference type="SAM" id="MobiDB-lite"/>
    </source>
</evidence>
<dbReference type="RefSeq" id="XP_002295987.1">
    <property type="nucleotide sequence ID" value="XM_002295951.1"/>
</dbReference>
<dbReference type="NCBIfam" id="NF047558">
    <property type="entry name" value="TPR_END_plus"/>
    <property type="match status" value="1"/>
</dbReference>
<keyword evidence="3" id="KW-1185">Reference proteome</keyword>